<sequence>MDPGVDPVSVLASLDLNDGPVFKTPHLSKRAKQASEFGALIDRLSRLFSDQYSDTNPNGIINFGVAENLTVPQEDRVVQTLMQAEMKKFLDYNLNLTDIDFTYGDSVAGSTRIFGALCRLFEKYFNPVTPVLPEHIVTGVGLSAVIDQLTQLLCDEGEAVLIAKPYYNGFDNDISARSKGILVGVDTGDVDPTSPQTLEAFEVTIQELKAKGIVPRAVIVCHPHNPLGFNYPKETLLAYCRFCEKHDLHLLSDEIYALSQFKNTHFEKPVPFVSMLSIDVKKEAGCNPARVHVLYGMSKDWCANGFRIGVFVTQHNPDLRKTFCGIAILMKISSPADTLWSAILNDDEMLDSFVKTNQERLTNTFVYCQKFFEKHNIPIVQPQAAHFIFIDLRKYMRSFDDEGKAIETPEAQEMDLFSSFLKGSLYVAPGGAYHHTVPGWFRFTFCVRRDVLDVGLGRFENVLNKSRN</sequence>
<name>A0A067QFH2_9AGAM</name>
<feature type="domain" description="Aminotransferase class I/classII large" evidence="2">
    <location>
        <begin position="60"/>
        <end position="456"/>
    </location>
</feature>
<dbReference type="Pfam" id="PF00155">
    <property type="entry name" value="Aminotran_1_2"/>
    <property type="match status" value="1"/>
</dbReference>
<proteinExistence type="predicted"/>
<evidence type="ECO:0000256" key="1">
    <source>
        <dbReference type="ARBA" id="ARBA00022898"/>
    </source>
</evidence>
<dbReference type="InParanoid" id="A0A067QFH2"/>
<dbReference type="Proteomes" id="UP000027265">
    <property type="component" value="Unassembled WGS sequence"/>
</dbReference>
<evidence type="ECO:0000259" key="2">
    <source>
        <dbReference type="Pfam" id="PF00155"/>
    </source>
</evidence>
<dbReference type="GO" id="GO:0030170">
    <property type="term" value="F:pyridoxal phosphate binding"/>
    <property type="evidence" value="ECO:0007669"/>
    <property type="project" value="InterPro"/>
</dbReference>
<organism evidence="3 4">
    <name type="scientific">Jaapia argillacea MUCL 33604</name>
    <dbReference type="NCBI Taxonomy" id="933084"/>
    <lineage>
        <taxon>Eukaryota</taxon>
        <taxon>Fungi</taxon>
        <taxon>Dikarya</taxon>
        <taxon>Basidiomycota</taxon>
        <taxon>Agaricomycotina</taxon>
        <taxon>Agaricomycetes</taxon>
        <taxon>Agaricomycetidae</taxon>
        <taxon>Jaapiales</taxon>
        <taxon>Jaapiaceae</taxon>
        <taxon>Jaapia</taxon>
    </lineage>
</organism>
<dbReference type="CDD" id="cd00609">
    <property type="entry name" value="AAT_like"/>
    <property type="match status" value="1"/>
</dbReference>
<gene>
    <name evidence="3" type="ORF">JAAARDRAFT_188175</name>
</gene>
<evidence type="ECO:0000313" key="3">
    <source>
        <dbReference type="EMBL" id="KDQ64900.1"/>
    </source>
</evidence>
<keyword evidence="4" id="KW-1185">Reference proteome</keyword>
<dbReference type="STRING" id="933084.A0A067QFH2"/>
<dbReference type="InterPro" id="IPR015424">
    <property type="entry name" value="PyrdxlP-dep_Trfase"/>
</dbReference>
<dbReference type="InterPro" id="IPR004839">
    <property type="entry name" value="Aminotransferase_I/II_large"/>
</dbReference>
<keyword evidence="1" id="KW-0663">Pyridoxal phosphate</keyword>
<dbReference type="PRINTS" id="PR00753">
    <property type="entry name" value="ACCSYNTHASE"/>
</dbReference>
<dbReference type="PANTHER" id="PTHR43795:SF39">
    <property type="entry name" value="AMINOTRANSFERASE CLASS I_CLASSII DOMAIN-CONTAINING PROTEIN"/>
    <property type="match status" value="1"/>
</dbReference>
<dbReference type="InterPro" id="IPR015421">
    <property type="entry name" value="PyrdxlP-dep_Trfase_major"/>
</dbReference>
<dbReference type="GO" id="GO:0006520">
    <property type="term" value="P:amino acid metabolic process"/>
    <property type="evidence" value="ECO:0007669"/>
    <property type="project" value="TreeGrafter"/>
</dbReference>
<reference evidence="4" key="1">
    <citation type="journal article" date="2014" name="Proc. Natl. Acad. Sci. U.S.A.">
        <title>Extensive sampling of basidiomycete genomes demonstrates inadequacy of the white-rot/brown-rot paradigm for wood decay fungi.</title>
        <authorList>
            <person name="Riley R."/>
            <person name="Salamov A.A."/>
            <person name="Brown D.W."/>
            <person name="Nagy L.G."/>
            <person name="Floudas D."/>
            <person name="Held B.W."/>
            <person name="Levasseur A."/>
            <person name="Lombard V."/>
            <person name="Morin E."/>
            <person name="Otillar R."/>
            <person name="Lindquist E.A."/>
            <person name="Sun H."/>
            <person name="LaButti K.M."/>
            <person name="Schmutz J."/>
            <person name="Jabbour D."/>
            <person name="Luo H."/>
            <person name="Baker S.E."/>
            <person name="Pisabarro A.G."/>
            <person name="Walton J.D."/>
            <person name="Blanchette R.A."/>
            <person name="Henrissat B."/>
            <person name="Martin F."/>
            <person name="Cullen D."/>
            <person name="Hibbett D.S."/>
            <person name="Grigoriev I.V."/>
        </authorList>
    </citation>
    <scope>NUCLEOTIDE SEQUENCE [LARGE SCALE GENOMIC DNA]</scope>
    <source>
        <strain evidence="4">MUCL 33604</strain>
    </source>
</reference>
<dbReference type="Gene3D" id="3.40.640.10">
    <property type="entry name" value="Type I PLP-dependent aspartate aminotransferase-like (Major domain)"/>
    <property type="match status" value="1"/>
</dbReference>
<protein>
    <recommendedName>
        <fullName evidence="2">Aminotransferase class I/classII large domain-containing protein</fullName>
    </recommendedName>
</protein>
<dbReference type="Gene3D" id="3.90.1150.10">
    <property type="entry name" value="Aspartate Aminotransferase, domain 1"/>
    <property type="match status" value="1"/>
</dbReference>
<dbReference type="SUPFAM" id="SSF53383">
    <property type="entry name" value="PLP-dependent transferases"/>
    <property type="match status" value="1"/>
</dbReference>
<dbReference type="OrthoDB" id="7042322at2759"/>
<dbReference type="InterPro" id="IPR050478">
    <property type="entry name" value="Ethylene_sulfur-biosynth"/>
</dbReference>
<dbReference type="InterPro" id="IPR015422">
    <property type="entry name" value="PyrdxlP-dep_Trfase_small"/>
</dbReference>
<accession>A0A067QFH2</accession>
<dbReference type="EMBL" id="KL197709">
    <property type="protein sequence ID" value="KDQ64900.1"/>
    <property type="molecule type" value="Genomic_DNA"/>
</dbReference>
<evidence type="ECO:0000313" key="4">
    <source>
        <dbReference type="Proteomes" id="UP000027265"/>
    </source>
</evidence>
<dbReference type="GO" id="GO:0008483">
    <property type="term" value="F:transaminase activity"/>
    <property type="evidence" value="ECO:0007669"/>
    <property type="project" value="TreeGrafter"/>
</dbReference>
<dbReference type="PANTHER" id="PTHR43795">
    <property type="entry name" value="BIFUNCTIONAL ASPARTATE AMINOTRANSFERASE AND GLUTAMATE/ASPARTATE-PREPHENATE AMINOTRANSFERASE-RELATED"/>
    <property type="match status" value="1"/>
</dbReference>
<dbReference type="HOGENOM" id="CLU_017584_1_2_1"/>
<dbReference type="AlphaFoldDB" id="A0A067QFH2"/>